<organism evidence="11">
    <name type="scientific">Rhipicephalus appendiculatus</name>
    <name type="common">Brown ear tick</name>
    <dbReference type="NCBI Taxonomy" id="34631"/>
    <lineage>
        <taxon>Eukaryota</taxon>
        <taxon>Metazoa</taxon>
        <taxon>Ecdysozoa</taxon>
        <taxon>Arthropoda</taxon>
        <taxon>Chelicerata</taxon>
        <taxon>Arachnida</taxon>
        <taxon>Acari</taxon>
        <taxon>Parasitiformes</taxon>
        <taxon>Ixodida</taxon>
        <taxon>Ixodoidea</taxon>
        <taxon>Ixodidae</taxon>
        <taxon>Rhipicephalinae</taxon>
        <taxon>Rhipicephalus</taxon>
        <taxon>Rhipicephalus</taxon>
    </lineage>
</organism>
<dbReference type="InterPro" id="IPR000467">
    <property type="entry name" value="G_patch_dom"/>
</dbReference>
<dbReference type="PROSITE" id="PS50174">
    <property type="entry name" value="G_PATCH"/>
    <property type="match status" value="1"/>
</dbReference>
<keyword evidence="5 7" id="KW-0508">mRNA splicing</keyword>
<dbReference type="Pfam" id="PF01585">
    <property type="entry name" value="G-patch"/>
    <property type="match status" value="1"/>
</dbReference>
<dbReference type="EMBL" id="GEDV01005772">
    <property type="protein sequence ID" value="JAP82785.1"/>
    <property type="molecule type" value="Transcribed_RNA"/>
</dbReference>
<dbReference type="PANTHER" id="PTHR23329:SF1">
    <property type="entry name" value="TUFTELIN-INTERACTING PROTEIN 11"/>
    <property type="match status" value="1"/>
</dbReference>
<evidence type="ECO:0000256" key="4">
    <source>
        <dbReference type="ARBA" id="ARBA00022728"/>
    </source>
</evidence>
<evidence type="ECO:0000259" key="10">
    <source>
        <dbReference type="PROSITE" id="PS50174"/>
    </source>
</evidence>
<dbReference type="InterPro" id="IPR022159">
    <property type="entry name" value="STIP/TFIP11_N"/>
</dbReference>
<evidence type="ECO:0000256" key="6">
    <source>
        <dbReference type="ARBA" id="ARBA00023242"/>
    </source>
</evidence>
<evidence type="ECO:0000256" key="2">
    <source>
        <dbReference type="ARBA" id="ARBA00010900"/>
    </source>
</evidence>
<dbReference type="PIRSF" id="PIRSF017706">
    <property type="entry name" value="TFIP11"/>
    <property type="match status" value="1"/>
</dbReference>
<keyword evidence="8" id="KW-0175">Coiled coil</keyword>
<comment type="similarity">
    <text evidence="2 7">Belongs to the TFP11/STIP family.</text>
</comment>
<feature type="region of interest" description="Disordered" evidence="9">
    <location>
        <begin position="38"/>
        <end position="99"/>
    </location>
</feature>
<dbReference type="PANTHER" id="PTHR23329">
    <property type="entry name" value="TUFTELIN-INTERACTING PROTEIN 11-RELATED"/>
    <property type="match status" value="1"/>
</dbReference>
<proteinExistence type="inferred from homology"/>
<feature type="coiled-coil region" evidence="8">
    <location>
        <begin position="319"/>
        <end position="363"/>
    </location>
</feature>
<evidence type="ECO:0000256" key="5">
    <source>
        <dbReference type="ARBA" id="ARBA00023187"/>
    </source>
</evidence>
<evidence type="ECO:0000256" key="3">
    <source>
        <dbReference type="ARBA" id="ARBA00022664"/>
    </source>
</evidence>
<reference evidence="11" key="1">
    <citation type="journal article" date="2016" name="Ticks Tick Borne Dis.">
        <title>De novo assembly and annotation of the salivary gland transcriptome of Rhipicephalus appendiculatus male and female ticks during blood feeding.</title>
        <authorList>
            <person name="de Castro M.H."/>
            <person name="de Klerk D."/>
            <person name="Pienaar R."/>
            <person name="Latif A.A."/>
            <person name="Rees D.J."/>
            <person name="Mans B.J."/>
        </authorList>
    </citation>
    <scope>NUCLEOTIDE SEQUENCE</scope>
    <source>
        <tissue evidence="11">Salivary glands</tissue>
    </source>
</reference>
<dbReference type="GO" id="GO:0071008">
    <property type="term" value="C:U2-type post-mRNA release spliceosomal complex"/>
    <property type="evidence" value="ECO:0007669"/>
    <property type="project" value="TreeGrafter"/>
</dbReference>
<dbReference type="AlphaFoldDB" id="A0A131YW96"/>
<dbReference type="InterPro" id="IPR024933">
    <property type="entry name" value="TFP11"/>
</dbReference>
<evidence type="ECO:0000313" key="11">
    <source>
        <dbReference type="EMBL" id="JAP82785.1"/>
    </source>
</evidence>
<keyword evidence="4 7" id="KW-0747">Spliceosome</keyword>
<dbReference type="InterPro" id="IPR045211">
    <property type="entry name" value="TFP11/STIP/Ntr1"/>
</dbReference>
<evidence type="ECO:0000256" key="8">
    <source>
        <dbReference type="SAM" id="Coils"/>
    </source>
</evidence>
<keyword evidence="6 7" id="KW-0539">Nucleus</keyword>
<dbReference type="SMART" id="SM00443">
    <property type="entry name" value="G_patch"/>
    <property type="match status" value="1"/>
</dbReference>
<feature type="compositionally biased region" description="Basic and acidic residues" evidence="9">
    <location>
        <begin position="76"/>
        <end position="99"/>
    </location>
</feature>
<dbReference type="Pfam" id="PF12457">
    <property type="entry name" value="TIP_N"/>
    <property type="match status" value="1"/>
</dbReference>
<feature type="domain" description="G-patch" evidence="10">
    <location>
        <begin position="134"/>
        <end position="180"/>
    </location>
</feature>
<evidence type="ECO:0000256" key="7">
    <source>
        <dbReference type="PIRNR" id="PIRNR017706"/>
    </source>
</evidence>
<keyword evidence="3 7" id="KW-0507">mRNA processing</keyword>
<comment type="subcellular location">
    <subcellularLocation>
        <location evidence="1 7">Nucleus</location>
    </subcellularLocation>
</comment>
<accession>A0A131YW96</accession>
<evidence type="ECO:0000256" key="9">
    <source>
        <dbReference type="SAM" id="MobiDB-lite"/>
    </source>
</evidence>
<dbReference type="InterPro" id="IPR022783">
    <property type="entry name" value="GCFC_dom"/>
</dbReference>
<evidence type="ECO:0000256" key="1">
    <source>
        <dbReference type="ARBA" id="ARBA00004123"/>
    </source>
</evidence>
<name>A0A131YW96_RHIAP</name>
<dbReference type="GO" id="GO:0000390">
    <property type="term" value="P:spliceosomal complex disassembly"/>
    <property type="evidence" value="ECO:0007669"/>
    <property type="project" value="InterPro"/>
</dbReference>
<dbReference type="Pfam" id="PF07842">
    <property type="entry name" value="GCFC"/>
    <property type="match status" value="1"/>
</dbReference>
<sequence length="837" mass="95489">MADVEIENFEITDWDIANEFNINRVRRRPTKNQQIYGIWADSDDEGDARPSFQSSKKHKDFSAPISFVSGGVRQVGKQEEKKEEGSEDEHGSSSEEEVKVPAKTMKTGFAGGRGGVAHGLLGAEGGFGNWEKYTKGIGAKLLLQMGYQPGKGLGRDLQGISAPIEAKVRKGKGAIGLYGPETKGPKLMTSEVATEDSTSRKGARPELNQWRKRKEGEKKVTYVYKTIDEVKSEGVYKKPPTGPQSKLSKVKVIDMTGPEQRVLSGYHELHQQHSRPDEREEIELKRAVGSQFSVPELTNNLELLVNMTEQQIVQNDRDAKHEEDRTINLRHELDRLEELITAEEKQERRLAKLSELVQTMVERSQEDHAEPLTLDDCATMFHTLQDEFYEEYKMYGLSDLAITLLCPMVKKELESWSPLKERDAHVSLFCRWRDLLEIYGSRTHDHRNAPEDDPYHYLVWETWMPPVRQAILDWSPRNCDPLIELLETWMPLLPRWMLENILDQFVLIKLQTEVEAWNPLTDTMPIHSWLHPWLPLMGLRLEPLYPPIRLKLANALSAWHPSDGSAKLILEPWRGVFSQGTLEAFVVANILPKLALALQAMPINPHQQHLDPRGQRSPYPFMDKCQHDVWQWVMAWEDLCPASSMATLLEKTFFPQWLQVLAGWLQHNPNYQEISKWYTGWKSLFSDALLQQTSVREQFKVALDMMNRAVSGLPVVPPGPGAGQQAPPGLLGYRPAPPPPQHMPQEAAGGRPEYSHMQTIRTSTTPANAQMTFKELIEQRAQEKNLLFVPMAHRFQEGKQVYRLGHVMLYLDRNVIFVFNGKTWVPTSLQSLLDMAG</sequence>
<dbReference type="GO" id="GO:0003676">
    <property type="term" value="F:nucleic acid binding"/>
    <property type="evidence" value="ECO:0007669"/>
    <property type="project" value="InterPro"/>
</dbReference>
<protein>
    <submittedName>
        <fullName evidence="11">Tuftelin-interacting protein 11</fullName>
    </submittedName>
</protein>